<protein>
    <submittedName>
        <fullName evidence="1">Uncharacterized protein</fullName>
    </submittedName>
</protein>
<dbReference type="EMBL" id="RRCN01000002">
    <property type="protein sequence ID" value="RRJ54816.1"/>
    <property type="molecule type" value="Genomic_DNA"/>
</dbReference>
<name>A0A3P3T9W2_9BACL</name>
<sequence length="251" mass="29066">MFNKKMKLFQEHWTKSLTDLKREAEGLLEWFQVLENHETTQLSSGELQDRYNAVVAVYNTLKAQQDFLPNHPSSIQLLNEVQSVLEMIQETLEGKCNIDKLSIPTPFPVSGFVSIDDIAKRTILTIHDVNKVLELSYPTFIEQVSGQPLEAKRYAYSALIREFLLEIRNQRIYNFKYLSDLANALHNIPGFMASDFKQFDDDTFWDSIFNKRTEATNYIVKSFLSCLSGYYAWLRKTGPSNEENKAKDLLT</sequence>
<reference evidence="1 2" key="1">
    <citation type="submission" date="2018-11" db="EMBL/GenBank/DDBJ databases">
        <title>Genome sequencing of Paenibacillus sp. KCOM 3021 (= ChDC PVNT-B20).</title>
        <authorList>
            <person name="Kook J.-K."/>
            <person name="Park S.-N."/>
            <person name="Lim Y.K."/>
        </authorList>
    </citation>
    <scope>NUCLEOTIDE SEQUENCE [LARGE SCALE GENOMIC DNA]</scope>
    <source>
        <strain evidence="1 2">KCOM 3021</strain>
    </source>
</reference>
<gene>
    <name evidence="1" type="ORF">EHV15_35085</name>
</gene>
<dbReference type="Proteomes" id="UP000267017">
    <property type="component" value="Unassembled WGS sequence"/>
</dbReference>
<organism evidence="1 2">
    <name type="scientific">Paenibacillus oralis</name>
    <dbReference type="NCBI Taxonomy" id="2490856"/>
    <lineage>
        <taxon>Bacteria</taxon>
        <taxon>Bacillati</taxon>
        <taxon>Bacillota</taxon>
        <taxon>Bacilli</taxon>
        <taxon>Bacillales</taxon>
        <taxon>Paenibacillaceae</taxon>
        <taxon>Paenibacillus</taxon>
    </lineage>
</organism>
<dbReference type="RefSeq" id="WP_128635900.1">
    <property type="nucleotide sequence ID" value="NZ_RRCN01000002.1"/>
</dbReference>
<accession>A0A3P3T9W2</accession>
<evidence type="ECO:0000313" key="2">
    <source>
        <dbReference type="Proteomes" id="UP000267017"/>
    </source>
</evidence>
<dbReference type="AlphaFoldDB" id="A0A3P3T9W2"/>
<comment type="caution">
    <text evidence="1">The sequence shown here is derived from an EMBL/GenBank/DDBJ whole genome shotgun (WGS) entry which is preliminary data.</text>
</comment>
<keyword evidence="2" id="KW-1185">Reference proteome</keyword>
<evidence type="ECO:0000313" key="1">
    <source>
        <dbReference type="EMBL" id="RRJ54816.1"/>
    </source>
</evidence>
<proteinExistence type="predicted"/>